<dbReference type="EMBL" id="RZNX01000006">
    <property type="protein sequence ID" value="RUT29565.1"/>
    <property type="molecule type" value="Genomic_DNA"/>
</dbReference>
<keyword evidence="1" id="KW-0624">Polysaccharide degradation</keyword>
<keyword evidence="1" id="KW-0326">Glycosidase</keyword>
<evidence type="ECO:0000313" key="1">
    <source>
        <dbReference type="EMBL" id="RUT29565.1"/>
    </source>
</evidence>
<dbReference type="InterPro" id="IPR055151">
    <property type="entry name" value="GH113"/>
</dbReference>
<reference evidence="1 2" key="1">
    <citation type="submission" date="2018-12" db="EMBL/GenBank/DDBJ databases">
        <authorList>
            <person name="Sun L."/>
            <person name="Chen Z."/>
        </authorList>
    </citation>
    <scope>NUCLEOTIDE SEQUENCE [LARGE SCALE GENOMIC DNA]</scope>
    <source>
        <strain evidence="1 2">3-5-3</strain>
    </source>
</reference>
<evidence type="ECO:0000313" key="2">
    <source>
        <dbReference type="Proteomes" id="UP000272464"/>
    </source>
</evidence>
<accession>A0A3S1BRD7</accession>
<organism evidence="1 2">
    <name type="scientific">Paenibacillus zeisoli</name>
    <dbReference type="NCBI Taxonomy" id="2496267"/>
    <lineage>
        <taxon>Bacteria</taxon>
        <taxon>Bacillati</taxon>
        <taxon>Bacillota</taxon>
        <taxon>Bacilli</taxon>
        <taxon>Bacillales</taxon>
        <taxon>Paenibacillaceae</taxon>
        <taxon>Paenibacillus</taxon>
    </lineage>
</organism>
<keyword evidence="1" id="KW-0119">Carbohydrate metabolism</keyword>
<dbReference type="RefSeq" id="WP_127199949.1">
    <property type="nucleotide sequence ID" value="NZ_RZNX01000006.1"/>
</dbReference>
<dbReference type="CDD" id="cd19606">
    <property type="entry name" value="GH113-like"/>
    <property type="match status" value="1"/>
</dbReference>
<dbReference type="Pfam" id="PF22612">
    <property type="entry name" value="GH113"/>
    <property type="match status" value="1"/>
</dbReference>
<dbReference type="Gene3D" id="3.20.20.80">
    <property type="entry name" value="Glycosidases"/>
    <property type="match status" value="1"/>
</dbReference>
<dbReference type="GO" id="GO:0016798">
    <property type="term" value="F:hydrolase activity, acting on glycosyl bonds"/>
    <property type="evidence" value="ECO:0007669"/>
    <property type="project" value="UniProtKB-KW"/>
</dbReference>
<dbReference type="GO" id="GO:0045493">
    <property type="term" value="P:xylan catabolic process"/>
    <property type="evidence" value="ECO:0007669"/>
    <property type="project" value="UniProtKB-KW"/>
</dbReference>
<dbReference type="OrthoDB" id="9773531at2"/>
<dbReference type="Proteomes" id="UP000272464">
    <property type="component" value="Unassembled WGS sequence"/>
</dbReference>
<comment type="caution">
    <text evidence="1">The sequence shown here is derived from an EMBL/GenBank/DDBJ whole genome shotgun (WGS) entry which is preliminary data.</text>
</comment>
<keyword evidence="1" id="KW-0378">Hydrolase</keyword>
<dbReference type="SUPFAM" id="SSF51445">
    <property type="entry name" value="(Trans)glycosidases"/>
    <property type="match status" value="1"/>
</dbReference>
<dbReference type="AlphaFoldDB" id="A0A3S1BRD7"/>
<protein>
    <submittedName>
        <fullName evidence="1">1,4-beta-xylanase</fullName>
    </submittedName>
</protein>
<dbReference type="InterPro" id="IPR017853">
    <property type="entry name" value="GH"/>
</dbReference>
<keyword evidence="1" id="KW-0858">Xylan degradation</keyword>
<proteinExistence type="predicted"/>
<sequence length="308" mass="35883">MDYIKGFTYGWMARKGDFLKPEAKESLRLLQERTGTTHVIFALAALQDTPQSTSIDYKGQHIVDDEELIDMIQYARTLGFKTILKPTVNVKDGTWRAHINFFDLDVPCEPKWRDWFASYTDYQEHYAAIAQATGCEMYIAGCEMVQTERRADEWRQCIAKIREHYHGPVTYNTDKYQEGNVSWWDAVDVISSSGYYPLGDWDNQLDRIEKIIAPFQKPFFFAEAGCPSRTGSSQIPNDWGLEGDVNLKEQADFYQDMFDKTSRRSWVEGFGLWDWRHLLYDEAEASTNDDYSVYGKPAEKIVKEFYMK</sequence>
<keyword evidence="2" id="KW-1185">Reference proteome</keyword>
<gene>
    <name evidence="1" type="ORF">EJP77_14400</name>
</gene>
<name>A0A3S1BRD7_9BACL</name>